<reference evidence="2 3" key="1">
    <citation type="journal article" date="2016" name="Sci. Rep.">
        <title>Evaluation of genetic diversity among strains of the human gut commensal Bifidobacterium adolescentis.</title>
        <authorList>
            <person name="Duranti S."/>
            <person name="Milani C."/>
            <person name="Lugli G.A."/>
            <person name="Mancabelli L."/>
            <person name="Turroni F."/>
            <person name="Ferrario C."/>
            <person name="Mangifesta M."/>
            <person name="Viappiani A."/>
            <person name="Sanchez B."/>
            <person name="Margolles A."/>
            <person name="van Sinderen D."/>
            <person name="Ventura M."/>
        </authorList>
    </citation>
    <scope>NUCLEOTIDE SEQUENCE [LARGE SCALE GENOMIC DNA]</scope>
    <source>
        <strain evidence="2 3">AL46-7</strain>
    </source>
</reference>
<dbReference type="Proteomes" id="UP000193208">
    <property type="component" value="Unassembled WGS sequence"/>
</dbReference>
<dbReference type="Gene3D" id="3.60.21.10">
    <property type="match status" value="1"/>
</dbReference>
<accession>A0A1X3A1P1</accession>
<organism evidence="2 3">
    <name type="scientific">Bifidobacterium adolescentis</name>
    <dbReference type="NCBI Taxonomy" id="1680"/>
    <lineage>
        <taxon>Bacteria</taxon>
        <taxon>Bacillati</taxon>
        <taxon>Actinomycetota</taxon>
        <taxon>Actinomycetes</taxon>
        <taxon>Bifidobacteriales</taxon>
        <taxon>Bifidobacteriaceae</taxon>
        <taxon>Bifidobacterium</taxon>
    </lineage>
</organism>
<dbReference type="RefSeq" id="WP_158087766.1">
    <property type="nucleotide sequence ID" value="NZ_LNKI01000002.1"/>
</dbReference>
<gene>
    <name evidence="2" type="ORF">AL0467_1006</name>
</gene>
<proteinExistence type="predicted"/>
<comment type="caution">
    <text evidence="2">The sequence shown here is derived from an EMBL/GenBank/DDBJ whole genome shotgun (WGS) entry which is preliminary data.</text>
</comment>
<dbReference type="SUPFAM" id="SSF56300">
    <property type="entry name" value="Metallo-dependent phosphatases"/>
    <property type="match status" value="1"/>
</dbReference>
<dbReference type="Pfam" id="PF00149">
    <property type="entry name" value="Metallophos"/>
    <property type="match status" value="1"/>
</dbReference>
<name>A0A1X3A1P1_BIFAD</name>
<feature type="domain" description="Calcineurin-like phosphoesterase" evidence="1">
    <location>
        <begin position="3"/>
        <end position="195"/>
    </location>
</feature>
<dbReference type="EMBL" id="LNKI01000002">
    <property type="protein sequence ID" value="OSH00606.1"/>
    <property type="molecule type" value="Genomic_DNA"/>
</dbReference>
<dbReference type="AlphaFoldDB" id="A0A1X3A1P1"/>
<protein>
    <recommendedName>
        <fullName evidence="1">Calcineurin-like phosphoesterase domain-containing protein</fullName>
    </recommendedName>
</protein>
<dbReference type="InterPro" id="IPR029052">
    <property type="entry name" value="Metallo-depent_PP-like"/>
</dbReference>
<dbReference type="InterPro" id="IPR004843">
    <property type="entry name" value="Calcineurin-like_PHP"/>
</dbReference>
<evidence type="ECO:0000313" key="2">
    <source>
        <dbReference type="EMBL" id="OSH00606.1"/>
    </source>
</evidence>
<evidence type="ECO:0000313" key="3">
    <source>
        <dbReference type="Proteomes" id="UP000193208"/>
    </source>
</evidence>
<evidence type="ECO:0000259" key="1">
    <source>
        <dbReference type="Pfam" id="PF00149"/>
    </source>
</evidence>
<dbReference type="GO" id="GO:0016787">
    <property type="term" value="F:hydrolase activity"/>
    <property type="evidence" value="ECO:0007669"/>
    <property type="project" value="InterPro"/>
</dbReference>
<sequence length="238" mass="27200">MKWFTSDLHFAHPFVAALRGYARPGYARDESIKQQAEHDGRQLKDCVDWRKHDADIIRSINTYVGEEDELYILGDISSGDTWSVDQAIMRIQNLHVPRKNRHLILGNHELHSSTRTLEKLASVFVEVGRVGITEIRDGWGNNPHTVFLSHYQWREDFTQSKPLGAVSTNWNAPELAEYALPYVNNTLLLHGHTHAHDPLEFGRHHNEINVGLDAWCFAPVNEAELVDNWLHAAVSVTE</sequence>